<gene>
    <name evidence="11" type="ORF">ABIE21_001091</name>
</gene>
<feature type="transmembrane region" description="Helical" evidence="9">
    <location>
        <begin position="175"/>
        <end position="192"/>
    </location>
</feature>
<reference evidence="11 12" key="1">
    <citation type="submission" date="2024-06" db="EMBL/GenBank/DDBJ databases">
        <title>Sorghum-associated microbial communities from plants grown in Nebraska, USA.</title>
        <authorList>
            <person name="Schachtman D."/>
        </authorList>
    </citation>
    <scope>NUCLEOTIDE SEQUENCE [LARGE SCALE GENOMIC DNA]</scope>
    <source>
        <strain evidence="11 12">2857</strain>
    </source>
</reference>
<feature type="transmembrane region" description="Helical" evidence="9">
    <location>
        <begin position="149"/>
        <end position="169"/>
    </location>
</feature>
<evidence type="ECO:0000256" key="7">
    <source>
        <dbReference type="ARBA" id="ARBA00022840"/>
    </source>
</evidence>
<dbReference type="CDD" id="cd16917">
    <property type="entry name" value="HATPase_UhpB-NarQ-NarX-like"/>
    <property type="match status" value="1"/>
</dbReference>
<keyword evidence="12" id="KW-1185">Reference proteome</keyword>
<dbReference type="SUPFAM" id="SSF55874">
    <property type="entry name" value="ATPase domain of HSP90 chaperone/DNA topoisomerase II/histidine kinase"/>
    <property type="match status" value="1"/>
</dbReference>
<evidence type="ECO:0000256" key="1">
    <source>
        <dbReference type="ARBA" id="ARBA00000085"/>
    </source>
</evidence>
<dbReference type="InterPro" id="IPR011712">
    <property type="entry name" value="Sig_transdc_His_kin_sub3_dim/P"/>
</dbReference>
<dbReference type="RefSeq" id="WP_354023768.1">
    <property type="nucleotide sequence ID" value="NZ_JBEPSJ010000001.1"/>
</dbReference>
<dbReference type="Proteomes" id="UP001549257">
    <property type="component" value="Unassembled WGS sequence"/>
</dbReference>
<evidence type="ECO:0000259" key="10">
    <source>
        <dbReference type="SMART" id="SM00387"/>
    </source>
</evidence>
<evidence type="ECO:0000256" key="6">
    <source>
        <dbReference type="ARBA" id="ARBA00022777"/>
    </source>
</evidence>
<dbReference type="EMBL" id="JBEPSJ010000001">
    <property type="protein sequence ID" value="MET4581601.1"/>
    <property type="molecule type" value="Genomic_DNA"/>
</dbReference>
<feature type="transmembrane region" description="Helical" evidence="9">
    <location>
        <begin position="82"/>
        <end position="99"/>
    </location>
</feature>
<keyword evidence="6 11" id="KW-0418">Kinase</keyword>
<dbReference type="InterPro" id="IPR036890">
    <property type="entry name" value="HATPase_C_sf"/>
</dbReference>
<name>A0ABV2QKM8_9MICO</name>
<dbReference type="Pfam" id="PF02518">
    <property type="entry name" value="HATPase_c"/>
    <property type="match status" value="1"/>
</dbReference>
<accession>A0ABV2QKM8</accession>
<evidence type="ECO:0000313" key="11">
    <source>
        <dbReference type="EMBL" id="MET4581601.1"/>
    </source>
</evidence>
<protein>
    <recommendedName>
        <fullName evidence="2">histidine kinase</fullName>
        <ecNumber evidence="2">2.7.13.3</ecNumber>
    </recommendedName>
</protein>
<evidence type="ECO:0000313" key="12">
    <source>
        <dbReference type="Proteomes" id="UP001549257"/>
    </source>
</evidence>
<dbReference type="PANTHER" id="PTHR24421">
    <property type="entry name" value="NITRATE/NITRITE SENSOR PROTEIN NARX-RELATED"/>
    <property type="match status" value="1"/>
</dbReference>
<dbReference type="InterPro" id="IPR050482">
    <property type="entry name" value="Sensor_HK_TwoCompSys"/>
</dbReference>
<evidence type="ECO:0000256" key="2">
    <source>
        <dbReference type="ARBA" id="ARBA00012438"/>
    </source>
</evidence>
<keyword evidence="9" id="KW-1133">Transmembrane helix</keyword>
<keyword evidence="9" id="KW-0812">Transmembrane</keyword>
<keyword evidence="5" id="KW-0547">Nucleotide-binding</keyword>
<proteinExistence type="predicted"/>
<dbReference type="EC" id="2.7.13.3" evidence="2"/>
<comment type="caution">
    <text evidence="11">The sequence shown here is derived from an EMBL/GenBank/DDBJ whole genome shotgun (WGS) entry which is preliminary data.</text>
</comment>
<evidence type="ECO:0000256" key="3">
    <source>
        <dbReference type="ARBA" id="ARBA00022553"/>
    </source>
</evidence>
<organism evidence="11 12">
    <name type="scientific">Conyzicola nivalis</name>
    <dbReference type="NCBI Taxonomy" id="1477021"/>
    <lineage>
        <taxon>Bacteria</taxon>
        <taxon>Bacillati</taxon>
        <taxon>Actinomycetota</taxon>
        <taxon>Actinomycetes</taxon>
        <taxon>Micrococcales</taxon>
        <taxon>Microbacteriaceae</taxon>
        <taxon>Conyzicola</taxon>
    </lineage>
</organism>
<evidence type="ECO:0000256" key="9">
    <source>
        <dbReference type="SAM" id="Phobius"/>
    </source>
</evidence>
<evidence type="ECO:0000256" key="5">
    <source>
        <dbReference type="ARBA" id="ARBA00022741"/>
    </source>
</evidence>
<sequence length="422" mass="44581">MPFEGRFRAHARSGVVGGPGDWHGPWNPEIPAGRYSTHTPRWVRLWLPVLISFFVQVPNVFFDWQGGGGRQLQPTAATPAELLPALALALVGPLALIGARRFPGPVVAVVAAAAGVDLLLAGDSDGPPYIAFAFAIGSAIVRGARIWAWVSIAVTWVSTIALSAVVGLVWQPWRIAGTTVGILLIVGAAEGLRTRREQRKQFESTIASRRQSELQAERVRIARELHDVLAHSLSQINVQAGVGLHLMDKQPEKAAAALASIKETSKTALDEVRSVLGVLRAEGGADPSAPLVPEPDLSRLPGLAASVTSQGIDVTLVDELSDVPQAVQLAIYRIVQESLTNVVRHAHARSVRVTLTHDESSYSIVVTDDGTGPAAGGDHAGGRGLLGMHERAELLGGTLDAGPLPTGGFRVTATIPKKEALP</sequence>
<dbReference type="Gene3D" id="3.30.565.10">
    <property type="entry name" value="Histidine kinase-like ATPase, C-terminal domain"/>
    <property type="match status" value="1"/>
</dbReference>
<evidence type="ECO:0000256" key="8">
    <source>
        <dbReference type="ARBA" id="ARBA00023012"/>
    </source>
</evidence>
<keyword evidence="9" id="KW-0472">Membrane</keyword>
<feature type="domain" description="Histidine kinase/HSP90-like ATPase" evidence="10">
    <location>
        <begin position="326"/>
        <end position="419"/>
    </location>
</feature>
<dbReference type="GO" id="GO:0016301">
    <property type="term" value="F:kinase activity"/>
    <property type="evidence" value="ECO:0007669"/>
    <property type="project" value="UniProtKB-KW"/>
</dbReference>
<keyword evidence="4" id="KW-0808">Transferase</keyword>
<dbReference type="InterPro" id="IPR003594">
    <property type="entry name" value="HATPase_dom"/>
</dbReference>
<keyword evidence="7" id="KW-0067">ATP-binding</keyword>
<dbReference type="Pfam" id="PF07730">
    <property type="entry name" value="HisKA_3"/>
    <property type="match status" value="1"/>
</dbReference>
<keyword evidence="3" id="KW-0597">Phosphoprotein</keyword>
<keyword evidence="8" id="KW-0902">Two-component regulatory system</keyword>
<feature type="transmembrane region" description="Helical" evidence="9">
    <location>
        <begin position="43"/>
        <end position="62"/>
    </location>
</feature>
<dbReference type="PANTHER" id="PTHR24421:SF10">
    <property type="entry name" value="NITRATE_NITRITE SENSOR PROTEIN NARQ"/>
    <property type="match status" value="1"/>
</dbReference>
<comment type="catalytic activity">
    <reaction evidence="1">
        <text>ATP + protein L-histidine = ADP + protein N-phospho-L-histidine.</text>
        <dbReference type="EC" id="2.7.13.3"/>
    </reaction>
</comment>
<dbReference type="Gene3D" id="1.20.5.1930">
    <property type="match status" value="1"/>
</dbReference>
<dbReference type="SMART" id="SM00387">
    <property type="entry name" value="HATPase_c"/>
    <property type="match status" value="1"/>
</dbReference>
<evidence type="ECO:0000256" key="4">
    <source>
        <dbReference type="ARBA" id="ARBA00022679"/>
    </source>
</evidence>